<evidence type="ECO:0000259" key="2">
    <source>
        <dbReference type="PROSITE" id="PS51272"/>
    </source>
</evidence>
<dbReference type="RefSeq" id="WP_378139499.1">
    <property type="nucleotide sequence ID" value="NZ_JBHSMI010000067.1"/>
</dbReference>
<dbReference type="PROSITE" id="PS51272">
    <property type="entry name" value="SLH"/>
    <property type="match status" value="3"/>
</dbReference>
<gene>
    <name evidence="3" type="ORF">ACFPOF_30710</name>
</gene>
<feature type="domain" description="SLH" evidence="2">
    <location>
        <begin position="1990"/>
        <end position="2053"/>
    </location>
</feature>
<sequence>MKTMRVILSAIVAFTVMAGGFVGSGRAAAASPDFVGDGSAGNPYLIGTAEQLNKVRGTYMDMGTYFKLTADIDLSGYADWEPIGKDQLEPFRGNLDGDEFTITGLTINDANKDYVGLFGYLSAGSSVALLNVENATINGNQSVGVLAGYNEGGTIHDISVSGTVNGMYNAGGVVGSNADGEIRDSRSSANVIGASGSIGIGGLAGYSGGDYGLIINSYASGEVSGGNSIGGLIGQGYKGAVISSHASGKVSGKREIGGLVGSDSDVAIISSYASGEVNGDMEVGGLVGNISNSGEITSSYALGSVGGDENVGGLVGWNNDSRISDSYALGNVSGAIGRSSVGGLVGNNMTGKISESFASGNVSGTNSVGGLVGQNFTAEIAYSYALGNVNGNDGSFQVGGLVGGNTAGAISASFASGDVYGGNDALAVGGLIGYSNGGTIAESYASGEVVGNGDSFNLGGLVGDNAGEISDSYASGGVTGKDYSGGLIGYNHDVVIRNSYASGQVTVVSGSQEAGGLVGYNMSASTINSFYDKNTTGQNVSAGGSGVTTGQMLTQSTYENDVANAWDFAGIWALDTTRNGGYPYLIKAQAYLDYEGNGNDSGTGPPSQSYPIGAPARVYSDAVNLVKNGFSFFGWNTSADDSGDSYRPGEMIHLTSSATLYARWANPSSDATLSSTIGSVSVGGTSSETITHVPYGTKLSAFKTSITPAPDATYEVYDADGTTVATRLASGKKVVVTAQDGTTKVTYTVTVEANSEKAITSFSFAEQTKAATIDDSAHTVAVEVALGTDLTGLVASFALSAGATATVGGFAQTSGTTVNDFTGPVVYDVKAEDGSTQSWTVTVTVWKGAKDITSFSVPYQTKPADIVKSESDSQYKVIVEVARGTNLNGLIATFTLSPGATAKVGAVNQVSGTTPNNFTTPIVTYKVTAADGTTRDWLVIVSIAPNTENDILSFGFSQQTGPAVIDATAHTVAIEVAYGTNVTSLKATYTLSAGATAKVGTTSQKSGITINDFTNPVTYKVRAEDNTAQNWTVTVTVGANSAKAITSFSLASQTRVATINSTAHTIAIEVARGTDFSNLVATFALSVGATVKVGTVDQTSGTTANDFRSPVTYTVKAANGTTQDWVVTVTEEPSHVATLSSTIGTVSTGSSASETITGIPYGTALADFKAAITPAAGATFNVYDADGTTIATTLASGKKVIVTAQDGTTKTTYTVTVDANSAKAITTFSLASQTGAAAIDSAAHSIAIEVAHGTNLGSLIATFALSTGATAKVGTVDQTSGTTANDFRSPVTYTVKAENGSTQDWVVTVTEESSHVATLSSTIGTVSAGSSASETITGIPYGTTLADFKAAITPAAGATFNVYDADGTTVATTLASGKRVIVTAQDGTTKTTYTVTVDANSAKAITSFSLAAQTSAAMIDATAHTVAIEVTHGTNLSSIVATFALSVGATAKVGTIDQTSGTTANDFRSPVTYTVKAENGTTQDWVVAVTEEPSHVATLSSTIGTVSTGGSGSTTETITGVPYGTTLADFKAAITPAAGATFSVYDSDGTSVATVLASGKKVIVTAQDGTTKTTYTVTVDANSAKAITSFSLASQTGTATIDATAHTIAIEVVHGTNVSSLVAAFALSAGATAKVGTVDQTSGTTANDFRSPVTYTVKAENGTTQDWVVTVSEEPSHVATLSSTIGTVSTGGSGSTTETITGIPYGTTLADFKAAITPATGATFNVYDADGTTIATTLASGKKVIVTAQDGMTKTTYTVTVNPASSGGGIGGGPATPGDTVLKSKNGKLTLPAGREGEVSLDDEVIVFIPAGATDKELQVTIDKVTDAQKLLLNNEVPLSSVFELLKSFRDNFKKPVTLTFLFDPAKIKRGQSASVFYYDEEKKNWIDIKGGVITGNRITVTVDHFTKFAVLAVGQPAEEPGEHPSADLRDIAGHWAEAVIKKAVAGGIVSGYTDGTFKPNKSISRAEFAVMLMKVLKVLQSQEQGAGQTPAFTDADQIGSWAKNAVASAAQAGIVSGYTDGTFRPTAAITRAEMAVMIAKALGLTLNPEAITSFGDDKLIPSWAKGAAAEVKRLGLMEGKGANQFHPNDQATRAEAVTVLLKMLALANKTE</sequence>
<dbReference type="EMBL" id="JBHSMI010000067">
    <property type="protein sequence ID" value="MFC5407120.1"/>
    <property type="molecule type" value="Genomic_DNA"/>
</dbReference>
<dbReference type="Gene3D" id="2.60.40.2340">
    <property type="match status" value="7"/>
</dbReference>
<feature type="domain" description="SLH" evidence="2">
    <location>
        <begin position="1924"/>
        <end position="1987"/>
    </location>
</feature>
<dbReference type="InterPro" id="IPR042229">
    <property type="entry name" value="Listeria/Bacterioides_rpt_sf"/>
</dbReference>
<proteinExistence type="predicted"/>
<keyword evidence="1" id="KW-0732">Signal</keyword>
<organism evidence="3 4">
    <name type="scientific">Cohnella soli</name>
    <dbReference type="NCBI Taxonomy" id="425005"/>
    <lineage>
        <taxon>Bacteria</taxon>
        <taxon>Bacillati</taxon>
        <taxon>Bacillota</taxon>
        <taxon>Bacilli</taxon>
        <taxon>Bacillales</taxon>
        <taxon>Paenibacillaceae</taxon>
        <taxon>Cohnella</taxon>
    </lineage>
</organism>
<dbReference type="Pfam" id="PF00395">
    <property type="entry name" value="SLH"/>
    <property type="match status" value="3"/>
</dbReference>
<feature type="domain" description="SLH" evidence="2">
    <location>
        <begin position="2055"/>
        <end position="2112"/>
    </location>
</feature>
<accession>A0ABW0I3H1</accession>
<dbReference type="Gene3D" id="2.60.40.4270">
    <property type="entry name" value="Listeria-Bacteroides repeat domain"/>
    <property type="match status" value="1"/>
</dbReference>
<dbReference type="Gene3D" id="2.60.220.30">
    <property type="match status" value="1"/>
</dbReference>
<evidence type="ECO:0000256" key="1">
    <source>
        <dbReference type="SAM" id="SignalP"/>
    </source>
</evidence>
<protein>
    <submittedName>
        <fullName evidence="3">S-layer homology domain-containing protein</fullName>
    </submittedName>
</protein>
<reference evidence="4" key="1">
    <citation type="journal article" date="2019" name="Int. J. Syst. Evol. Microbiol.">
        <title>The Global Catalogue of Microorganisms (GCM) 10K type strain sequencing project: providing services to taxonomists for standard genome sequencing and annotation.</title>
        <authorList>
            <consortium name="The Broad Institute Genomics Platform"/>
            <consortium name="The Broad Institute Genome Sequencing Center for Infectious Disease"/>
            <person name="Wu L."/>
            <person name="Ma J."/>
        </authorList>
    </citation>
    <scope>NUCLEOTIDE SEQUENCE [LARGE SCALE GENOMIC DNA]</scope>
    <source>
        <strain evidence="4">CGMCC 1.18575</strain>
    </source>
</reference>
<dbReference type="Pfam" id="PF07581">
    <property type="entry name" value="Glug"/>
    <property type="match status" value="4"/>
</dbReference>
<feature type="signal peptide" evidence="1">
    <location>
        <begin position="1"/>
        <end position="18"/>
    </location>
</feature>
<dbReference type="PANTHER" id="PTHR43308">
    <property type="entry name" value="OUTER MEMBRANE PROTEIN ALPHA-RELATED"/>
    <property type="match status" value="1"/>
</dbReference>
<dbReference type="InterPro" id="IPR011493">
    <property type="entry name" value="GLUG"/>
</dbReference>
<dbReference type="Gene3D" id="2.160.20.110">
    <property type="match status" value="3"/>
</dbReference>
<comment type="caution">
    <text evidence="3">The sequence shown here is derived from an EMBL/GenBank/DDBJ whole genome shotgun (WGS) entry which is preliminary data.</text>
</comment>
<evidence type="ECO:0000313" key="4">
    <source>
        <dbReference type="Proteomes" id="UP001596113"/>
    </source>
</evidence>
<keyword evidence="4" id="KW-1185">Reference proteome</keyword>
<dbReference type="Proteomes" id="UP001596113">
    <property type="component" value="Unassembled WGS sequence"/>
</dbReference>
<feature type="chain" id="PRO_5045338314" evidence="1">
    <location>
        <begin position="19"/>
        <end position="2112"/>
    </location>
</feature>
<evidence type="ECO:0000313" key="3">
    <source>
        <dbReference type="EMBL" id="MFC5407120.1"/>
    </source>
</evidence>
<dbReference type="InterPro" id="IPR001119">
    <property type="entry name" value="SLH_dom"/>
</dbReference>
<dbReference type="InterPro" id="IPR051465">
    <property type="entry name" value="Cell_Envelope_Struct_Comp"/>
</dbReference>
<dbReference type="PANTHER" id="PTHR43308:SF5">
    <property type="entry name" value="S-LAYER PROTEIN _ PEPTIDOGLYCAN ENDO-BETA-N-ACETYLGLUCOSAMINIDASE"/>
    <property type="match status" value="1"/>
</dbReference>
<name>A0ABW0I3H1_9BACL</name>